<dbReference type="EMBL" id="JAEHSL010000134">
    <property type="protein sequence ID" value="MBI6183862.1"/>
    <property type="molecule type" value="Genomic_DNA"/>
</dbReference>
<sequence>MNDIVKYKNRIVKGAELLPPPHPMDGSCKSSMLIYFDYEPELCQKLLTFSEGEEIVFEVNNELVRCQLEQYDQQKNIIVLKTEKEQSDADTPYQQ</sequence>
<keyword evidence="2" id="KW-1185">Reference proteome</keyword>
<protein>
    <submittedName>
        <fullName evidence="1">Uncharacterized protein</fullName>
    </submittedName>
</protein>
<name>A0ABS0TZR8_SERPR</name>
<accession>A0ABS0TZR8</accession>
<dbReference type="Proteomes" id="UP000639004">
    <property type="component" value="Unassembled WGS sequence"/>
</dbReference>
<organism evidence="1 2">
    <name type="scientific">Serratia proteamaculans</name>
    <dbReference type="NCBI Taxonomy" id="28151"/>
    <lineage>
        <taxon>Bacteria</taxon>
        <taxon>Pseudomonadati</taxon>
        <taxon>Pseudomonadota</taxon>
        <taxon>Gammaproteobacteria</taxon>
        <taxon>Enterobacterales</taxon>
        <taxon>Yersiniaceae</taxon>
        <taxon>Serratia</taxon>
    </lineage>
</organism>
<reference evidence="1 2" key="1">
    <citation type="submission" date="2020-12" db="EMBL/GenBank/DDBJ databases">
        <title>Enhanced detection system for hospital associated transmission using whole genome sequencing surveillance.</title>
        <authorList>
            <person name="Harrison L.H."/>
            <person name="Van Tyne D."/>
            <person name="Marsh J.W."/>
            <person name="Griffith M.P."/>
            <person name="Snyder D.J."/>
            <person name="Cooper V.S."/>
            <person name="Mustapha M."/>
        </authorList>
    </citation>
    <scope>NUCLEOTIDE SEQUENCE [LARGE SCALE GENOMIC DNA]</scope>
    <source>
        <strain evidence="1 2">SER00238</strain>
    </source>
</reference>
<evidence type="ECO:0000313" key="1">
    <source>
        <dbReference type="EMBL" id="MBI6183862.1"/>
    </source>
</evidence>
<comment type="caution">
    <text evidence="1">The sequence shown here is derived from an EMBL/GenBank/DDBJ whole genome shotgun (WGS) entry which is preliminary data.</text>
</comment>
<proteinExistence type="predicted"/>
<dbReference type="RefSeq" id="WP_198642902.1">
    <property type="nucleotide sequence ID" value="NZ_JAEHSL010000134.1"/>
</dbReference>
<evidence type="ECO:0000313" key="2">
    <source>
        <dbReference type="Proteomes" id="UP000639004"/>
    </source>
</evidence>
<gene>
    <name evidence="1" type="ORF">JEQ07_26215</name>
</gene>